<dbReference type="Proteomes" id="UP001232343">
    <property type="component" value="Unassembled WGS sequence"/>
</dbReference>
<keyword evidence="3" id="KW-1185">Reference proteome</keyword>
<keyword evidence="1" id="KW-0812">Transmembrane</keyword>
<dbReference type="RefSeq" id="WP_244682173.1">
    <property type="nucleotide sequence ID" value="NZ_JALIRM010000010.1"/>
</dbReference>
<feature type="transmembrane region" description="Helical" evidence="1">
    <location>
        <begin position="136"/>
        <end position="159"/>
    </location>
</feature>
<comment type="caution">
    <text evidence="2">The sequence shown here is derived from an EMBL/GenBank/DDBJ whole genome shotgun (WGS) entry which is preliminary data.</text>
</comment>
<dbReference type="Pfam" id="PF11193">
    <property type="entry name" value="DUF2812"/>
    <property type="match status" value="1"/>
</dbReference>
<organism evidence="2 3">
    <name type="scientific">Lederbergia wuyishanensis</name>
    <dbReference type="NCBI Taxonomy" id="1347903"/>
    <lineage>
        <taxon>Bacteria</taxon>
        <taxon>Bacillati</taxon>
        <taxon>Bacillota</taxon>
        <taxon>Bacilli</taxon>
        <taxon>Bacillales</taxon>
        <taxon>Bacillaceae</taxon>
        <taxon>Lederbergia</taxon>
    </lineage>
</organism>
<gene>
    <name evidence="2" type="ORF">J2S14_002846</name>
</gene>
<evidence type="ECO:0000313" key="3">
    <source>
        <dbReference type="Proteomes" id="UP001232343"/>
    </source>
</evidence>
<feature type="transmembrane region" description="Helical" evidence="1">
    <location>
        <begin position="113"/>
        <end position="130"/>
    </location>
</feature>
<name>A0ABU0D6H2_9BACI</name>
<evidence type="ECO:0000256" key="1">
    <source>
        <dbReference type="SAM" id="Phobius"/>
    </source>
</evidence>
<proteinExistence type="predicted"/>
<accession>A0ABU0D6H2</accession>
<evidence type="ECO:0000313" key="2">
    <source>
        <dbReference type="EMBL" id="MDQ0344011.1"/>
    </source>
</evidence>
<keyword evidence="1" id="KW-1133">Transmembrane helix</keyword>
<keyword evidence="1" id="KW-0472">Membrane</keyword>
<protein>
    <recommendedName>
        <fullName evidence="4">DUF2812 domain-containing protein</fullName>
    </recommendedName>
</protein>
<dbReference type="InterPro" id="IPR021359">
    <property type="entry name" value="DUF2812"/>
</dbReference>
<sequence>MTVKKFKLFLASDVEREEQWLTEMSRKGLHLIKYRLGVYYFEEDPNHSYVYQIDFRDADDEYFQLYKDTGWEHVESFIQKFHYFRTPTNKESLKKIYSDSESVKETFQRMVKFYLVMFFAMIVSQIGLILTWKGYVFQIVVVCFTAFVLIIYLYQFFALKRKIDYYKKI</sequence>
<dbReference type="EMBL" id="JAUSUO010000007">
    <property type="protein sequence ID" value="MDQ0344011.1"/>
    <property type="molecule type" value="Genomic_DNA"/>
</dbReference>
<reference evidence="2 3" key="1">
    <citation type="submission" date="2023-07" db="EMBL/GenBank/DDBJ databases">
        <title>Genomic Encyclopedia of Type Strains, Phase IV (KMG-IV): sequencing the most valuable type-strain genomes for metagenomic binning, comparative biology and taxonomic classification.</title>
        <authorList>
            <person name="Goeker M."/>
        </authorList>
    </citation>
    <scope>NUCLEOTIDE SEQUENCE [LARGE SCALE GENOMIC DNA]</scope>
    <source>
        <strain evidence="2 3">DSM 27848</strain>
    </source>
</reference>
<evidence type="ECO:0008006" key="4">
    <source>
        <dbReference type="Google" id="ProtNLM"/>
    </source>
</evidence>